<evidence type="ECO:0000256" key="3">
    <source>
        <dbReference type="ARBA" id="ARBA00023211"/>
    </source>
</evidence>
<dbReference type="RefSeq" id="WP_220203368.1">
    <property type="nucleotide sequence ID" value="NZ_BNJK01000001.1"/>
</dbReference>
<dbReference type="GO" id="GO:0005829">
    <property type="term" value="C:cytosol"/>
    <property type="evidence" value="ECO:0007669"/>
    <property type="project" value="TreeGrafter"/>
</dbReference>
<comment type="caution">
    <text evidence="5">The sequence shown here is derived from an EMBL/GenBank/DDBJ whole genome shotgun (WGS) entry which is preliminary data.</text>
</comment>
<keyword evidence="1" id="KW-0479">Metal-binding</keyword>
<reference evidence="5" key="1">
    <citation type="submission" date="2020-10" db="EMBL/GenBank/DDBJ databases">
        <title>Taxonomic study of unclassified bacteria belonging to the class Ktedonobacteria.</title>
        <authorList>
            <person name="Yabe S."/>
            <person name="Wang C.M."/>
            <person name="Zheng Y."/>
            <person name="Sakai Y."/>
            <person name="Cavaletti L."/>
            <person name="Monciardini P."/>
            <person name="Donadio S."/>
        </authorList>
    </citation>
    <scope>NUCLEOTIDE SEQUENCE</scope>
    <source>
        <strain evidence="5">ID150040</strain>
    </source>
</reference>
<evidence type="ECO:0000256" key="2">
    <source>
        <dbReference type="ARBA" id="ARBA00022801"/>
    </source>
</evidence>
<comment type="similarity">
    <text evidence="4">Belongs to the arginase family.</text>
</comment>
<dbReference type="Gene3D" id="3.40.800.10">
    <property type="entry name" value="Ureohydrolase domain"/>
    <property type="match status" value="1"/>
</dbReference>
<dbReference type="InterPro" id="IPR006035">
    <property type="entry name" value="Ureohydrolase"/>
</dbReference>
<dbReference type="PROSITE" id="PS51409">
    <property type="entry name" value="ARGINASE_2"/>
    <property type="match status" value="1"/>
</dbReference>
<evidence type="ECO:0000256" key="4">
    <source>
        <dbReference type="PROSITE-ProRule" id="PRU00742"/>
    </source>
</evidence>
<dbReference type="GO" id="GO:0004053">
    <property type="term" value="F:arginase activity"/>
    <property type="evidence" value="ECO:0007669"/>
    <property type="project" value="TreeGrafter"/>
</dbReference>
<dbReference type="PIRSF" id="PIRSF036979">
    <property type="entry name" value="Arginase"/>
    <property type="match status" value="1"/>
</dbReference>
<dbReference type="PANTHER" id="PTHR43782:SF3">
    <property type="entry name" value="ARGINASE"/>
    <property type="match status" value="1"/>
</dbReference>
<keyword evidence="2" id="KW-0378">Hydrolase</keyword>
<dbReference type="SUPFAM" id="SSF52768">
    <property type="entry name" value="Arginase/deacetylase"/>
    <property type="match status" value="1"/>
</dbReference>
<evidence type="ECO:0000313" key="6">
    <source>
        <dbReference type="Proteomes" id="UP000597444"/>
    </source>
</evidence>
<dbReference type="InterPro" id="IPR023696">
    <property type="entry name" value="Ureohydrolase_dom_sf"/>
</dbReference>
<proteinExistence type="inferred from homology"/>
<protein>
    <submittedName>
        <fullName evidence="5">Arginase</fullName>
    </submittedName>
</protein>
<evidence type="ECO:0000313" key="5">
    <source>
        <dbReference type="EMBL" id="GHO92542.1"/>
    </source>
</evidence>
<keyword evidence="6" id="KW-1185">Reference proteome</keyword>
<accession>A0A8J3N043</accession>
<dbReference type="GO" id="GO:0030145">
    <property type="term" value="F:manganese ion binding"/>
    <property type="evidence" value="ECO:0007669"/>
    <property type="project" value="TreeGrafter"/>
</dbReference>
<dbReference type="EMBL" id="BNJK01000001">
    <property type="protein sequence ID" value="GHO92542.1"/>
    <property type="molecule type" value="Genomic_DNA"/>
</dbReference>
<evidence type="ECO:0000256" key="1">
    <source>
        <dbReference type="ARBA" id="ARBA00022723"/>
    </source>
</evidence>
<gene>
    <name evidence="5" type="ORF">KSF_025900</name>
</gene>
<dbReference type="Proteomes" id="UP000597444">
    <property type="component" value="Unassembled WGS sequence"/>
</dbReference>
<dbReference type="AlphaFoldDB" id="A0A8J3N043"/>
<dbReference type="PANTHER" id="PTHR43782">
    <property type="entry name" value="ARGINASE"/>
    <property type="match status" value="1"/>
</dbReference>
<dbReference type="Pfam" id="PF00491">
    <property type="entry name" value="Arginase"/>
    <property type="match status" value="1"/>
</dbReference>
<name>A0A8J3N043_9CHLR</name>
<sequence>MAKNSSLDERIYHLFGIPLRSGSHYPGSENDAQAYRDVGIIERLTTSGCQVLDEGDIAIPSYLPHHHIPPIKNWPGPRIAWDCVSESILPYLQQKGHVPLLIGGDCSMIVGATQALMRTSKEDVHILYIDGDIDGVAPQPDTCQSAAAMGLWLLTHPSPFWGGPTLRSSQITIIGWNNTLDSEQVGMTSLPLDHVQRVGPGEVARQLLQAIPASAPILLHFDIDVLRKQDMPAAYFPHADGLSLTEGQELLSTILADSRLRLIEVTEYASLRDLDHASVSKIIELLAVALKGV</sequence>
<keyword evidence="3" id="KW-0464">Manganese</keyword>
<organism evidence="5 6">
    <name type="scientific">Reticulibacter mediterranei</name>
    <dbReference type="NCBI Taxonomy" id="2778369"/>
    <lineage>
        <taxon>Bacteria</taxon>
        <taxon>Bacillati</taxon>
        <taxon>Chloroflexota</taxon>
        <taxon>Ktedonobacteria</taxon>
        <taxon>Ktedonobacterales</taxon>
        <taxon>Reticulibacteraceae</taxon>
        <taxon>Reticulibacter</taxon>
    </lineage>
</organism>